<dbReference type="Proteomes" id="UP000237000">
    <property type="component" value="Unassembled WGS sequence"/>
</dbReference>
<feature type="compositionally biased region" description="Low complexity" evidence="1">
    <location>
        <begin position="175"/>
        <end position="195"/>
    </location>
</feature>
<feature type="compositionally biased region" description="Low complexity" evidence="1">
    <location>
        <begin position="68"/>
        <end position="81"/>
    </location>
</feature>
<reference evidence="3" key="1">
    <citation type="submission" date="2016-06" db="EMBL/GenBank/DDBJ databases">
        <title>Parallel loss of symbiosis genes in relatives of nitrogen-fixing non-legume Parasponia.</title>
        <authorList>
            <person name="Van Velzen R."/>
            <person name="Holmer R."/>
            <person name="Bu F."/>
            <person name="Rutten L."/>
            <person name="Van Zeijl A."/>
            <person name="Liu W."/>
            <person name="Santuari L."/>
            <person name="Cao Q."/>
            <person name="Sharma T."/>
            <person name="Shen D."/>
            <person name="Roswanjaya Y."/>
            <person name="Wardhani T."/>
            <person name="Kalhor M.S."/>
            <person name="Jansen J."/>
            <person name="Van den Hoogen J."/>
            <person name="Gungor B."/>
            <person name="Hartog M."/>
            <person name="Hontelez J."/>
            <person name="Verver J."/>
            <person name="Yang W.-C."/>
            <person name="Schijlen E."/>
            <person name="Repin R."/>
            <person name="Schilthuizen M."/>
            <person name="Schranz E."/>
            <person name="Heidstra R."/>
            <person name="Miyata K."/>
            <person name="Fedorova E."/>
            <person name="Kohlen W."/>
            <person name="Bisseling T."/>
            <person name="Smit S."/>
            <person name="Geurts R."/>
        </authorList>
    </citation>
    <scope>NUCLEOTIDE SEQUENCE [LARGE SCALE GENOMIC DNA]</scope>
    <source>
        <strain evidence="3">cv. RG33-2</strain>
    </source>
</reference>
<feature type="region of interest" description="Disordered" evidence="1">
    <location>
        <begin position="1"/>
        <end position="108"/>
    </location>
</feature>
<organism evidence="2 3">
    <name type="scientific">Trema orientale</name>
    <name type="common">Charcoal tree</name>
    <name type="synonym">Celtis orientalis</name>
    <dbReference type="NCBI Taxonomy" id="63057"/>
    <lineage>
        <taxon>Eukaryota</taxon>
        <taxon>Viridiplantae</taxon>
        <taxon>Streptophyta</taxon>
        <taxon>Embryophyta</taxon>
        <taxon>Tracheophyta</taxon>
        <taxon>Spermatophyta</taxon>
        <taxon>Magnoliopsida</taxon>
        <taxon>eudicotyledons</taxon>
        <taxon>Gunneridae</taxon>
        <taxon>Pentapetalae</taxon>
        <taxon>rosids</taxon>
        <taxon>fabids</taxon>
        <taxon>Rosales</taxon>
        <taxon>Cannabaceae</taxon>
        <taxon>Trema</taxon>
    </lineage>
</organism>
<protein>
    <submittedName>
        <fullName evidence="2">BRI1 kinase inhibitor 1</fullName>
    </submittedName>
</protein>
<feature type="region of interest" description="Disordered" evidence="1">
    <location>
        <begin position="288"/>
        <end position="331"/>
    </location>
</feature>
<dbReference type="AlphaFoldDB" id="A0A2P5E179"/>
<dbReference type="InterPro" id="IPR039620">
    <property type="entry name" value="BKI1/MAKR1/3/4"/>
</dbReference>
<evidence type="ECO:0000313" key="2">
    <source>
        <dbReference type="EMBL" id="PON79305.1"/>
    </source>
</evidence>
<feature type="compositionally biased region" description="Low complexity" evidence="1">
    <location>
        <begin position="26"/>
        <end position="37"/>
    </location>
</feature>
<feature type="region of interest" description="Disordered" evidence="1">
    <location>
        <begin position="226"/>
        <end position="245"/>
    </location>
</feature>
<feature type="compositionally biased region" description="Low complexity" evidence="1">
    <location>
        <begin position="91"/>
        <end position="108"/>
    </location>
</feature>
<dbReference type="FunCoup" id="A0A2P5E179">
    <property type="interactions" value="579"/>
</dbReference>
<comment type="caution">
    <text evidence="2">The sequence shown here is derived from an EMBL/GenBank/DDBJ whole genome shotgun (WGS) entry which is preliminary data.</text>
</comment>
<evidence type="ECO:0000256" key="1">
    <source>
        <dbReference type="SAM" id="MobiDB-lite"/>
    </source>
</evidence>
<proteinExistence type="predicted"/>
<dbReference type="EMBL" id="JXTC01000236">
    <property type="protein sequence ID" value="PON79305.1"/>
    <property type="molecule type" value="Genomic_DNA"/>
</dbReference>
<dbReference type="InParanoid" id="A0A2P5E179"/>
<feature type="compositionally biased region" description="Basic residues" evidence="1">
    <location>
        <begin position="1"/>
        <end position="12"/>
    </location>
</feature>
<dbReference type="OrthoDB" id="1709800at2759"/>
<dbReference type="STRING" id="63057.A0A2P5E179"/>
<feature type="region of interest" description="Disordered" evidence="1">
    <location>
        <begin position="159"/>
        <end position="203"/>
    </location>
</feature>
<accession>A0A2P5E179</accession>
<dbReference type="PANTHER" id="PTHR33312:SF19">
    <property type="entry name" value="BRI1 KINASE INHIBITOR 1"/>
    <property type="match status" value="1"/>
</dbReference>
<evidence type="ECO:0000313" key="3">
    <source>
        <dbReference type="Proteomes" id="UP000237000"/>
    </source>
</evidence>
<feature type="compositionally biased region" description="Basic and acidic residues" evidence="1">
    <location>
        <begin position="13"/>
        <end position="24"/>
    </location>
</feature>
<sequence>MDAHHPHHHNQKLAKEKKPLDTKHGTTTTTTRTTTSTNYDQGVKESQSLSSSPPPPPTISSKQQVTISSPASPPSASSSPSHEFSFTISLSTNNNNNNNSNKAKTPAPTTNSFAVDLSPADDIFFHGHLLPLHLLSHLPVSPRSSTNSLDRFTLPIKELSSSSSSSSMEHVQKQSKTGSATAATGNNGAVAGKNGDATGRNKPGKSFSLFGLAKWRKGYEFREGDCDDGGNYDDDINGKEKRPKTTKGRFELSHVLKRYMRMVRPLLFFRGRRESIQLRRQPYSFSGVLSSHHHSRSASTELRGRRGEFSAPASMRTSPSNSGLLVAPTTTSDSTMEELQAAIQAAIAHCKNSISSATEDEVLKC</sequence>
<keyword evidence="3" id="KW-1185">Reference proteome</keyword>
<name>A0A2P5E179_TREOI</name>
<dbReference type="PANTHER" id="PTHR33312">
    <property type="entry name" value="MEMBRANE-ASSOCIATED KINASE REGULATOR 4-RELATED"/>
    <property type="match status" value="1"/>
</dbReference>
<feature type="compositionally biased region" description="Acidic residues" evidence="1">
    <location>
        <begin position="226"/>
        <end position="235"/>
    </location>
</feature>
<feature type="compositionally biased region" description="Polar residues" evidence="1">
    <location>
        <begin position="315"/>
        <end position="331"/>
    </location>
</feature>
<dbReference type="GO" id="GO:0005886">
    <property type="term" value="C:plasma membrane"/>
    <property type="evidence" value="ECO:0007669"/>
    <property type="project" value="InterPro"/>
</dbReference>
<dbReference type="GO" id="GO:0019210">
    <property type="term" value="F:kinase inhibitor activity"/>
    <property type="evidence" value="ECO:0007669"/>
    <property type="project" value="InterPro"/>
</dbReference>
<gene>
    <name evidence="2" type="primary">TorBKI1</name>
    <name evidence="2" type="ORF">TorRG33x02_235870</name>
</gene>